<dbReference type="EMBL" id="SCEB01001571">
    <property type="protein sequence ID" value="RXM96560.1"/>
    <property type="molecule type" value="Genomic_DNA"/>
</dbReference>
<dbReference type="Proteomes" id="UP000289886">
    <property type="component" value="Unassembled WGS sequence"/>
</dbReference>
<evidence type="ECO:0000313" key="1">
    <source>
        <dbReference type="EMBL" id="RXM96560.1"/>
    </source>
</evidence>
<dbReference type="AlphaFoldDB" id="A0A444V876"/>
<proteinExistence type="predicted"/>
<keyword evidence="2" id="KW-1185">Reference proteome</keyword>
<evidence type="ECO:0000313" key="2">
    <source>
        <dbReference type="Proteomes" id="UP000289886"/>
    </source>
</evidence>
<sequence length="548" mass="63061">MEALIETGRYHAPGDLSRVCEEISEAFIEKALVEETGDCEEESVLCFYTGVLARSLSVDTAALWEGELVANNMISIYDYDREFGKLTMSYFFLDKARGLKTLGLMLDFMTFFSQYPFVPDFAADTDICFMCLFDTPHGLSTLKQRLQEMHCTHYSFVHDLCIETNAQAPSLVPSRDPENGFGVPPRVSDRDAVDLKPDGLVNKWVSTAADLTEAVKVREIEDVSGSGQPEDIFNKLPFDQVLEIIKANNGINHLETKRSALIQTLKRYQDKHNNKTAVRYLHLEPYQTLLSVLKRWRFKTKLSEVFETRTADVTEVLRLNFDTGTPYPEGEADLVSKQRLQNVRTFLATTSLNQAQTNIVNEFYKNTFFPVFRYRNKHTVVSPRYTFFKALEAFQVPNYKIVRFINRLKTLDLKWIASRPYSKDILAYVLQKATEEDGGDGEAEQLLAEYVKVFWLTVNLYAFLSQYKDNKRSSVRWYWGDDITRLAPLLRDPGGYEEANGFYLLGFGRVGLKFFLNKVCQNVYFVAPISEVFNLFGIYSELHRRYGR</sequence>
<organism evidence="1 2">
    <name type="scientific">Acipenser ruthenus</name>
    <name type="common">Sterlet sturgeon</name>
    <dbReference type="NCBI Taxonomy" id="7906"/>
    <lineage>
        <taxon>Eukaryota</taxon>
        <taxon>Metazoa</taxon>
        <taxon>Chordata</taxon>
        <taxon>Craniata</taxon>
        <taxon>Vertebrata</taxon>
        <taxon>Euteleostomi</taxon>
        <taxon>Actinopterygii</taxon>
        <taxon>Chondrostei</taxon>
        <taxon>Acipenseriformes</taxon>
        <taxon>Acipenseridae</taxon>
        <taxon>Acipenser</taxon>
    </lineage>
</organism>
<protein>
    <submittedName>
        <fullName evidence="1">Uncharacterized protein</fullName>
    </submittedName>
</protein>
<name>A0A444V876_ACIRT</name>
<accession>A0A444V876</accession>
<gene>
    <name evidence="1" type="ORF">EOD39_15546</name>
</gene>
<comment type="caution">
    <text evidence="1">The sequence shown here is derived from an EMBL/GenBank/DDBJ whole genome shotgun (WGS) entry which is preliminary data.</text>
</comment>
<reference evidence="1 2" key="1">
    <citation type="submission" date="2019-01" db="EMBL/GenBank/DDBJ databases">
        <title>Draft Genome and Complete Hox-Cluster Characterization of the Sterlet Sturgeon (Acipenser ruthenus).</title>
        <authorList>
            <person name="Wei Q."/>
        </authorList>
    </citation>
    <scope>NUCLEOTIDE SEQUENCE [LARGE SCALE GENOMIC DNA]</scope>
    <source>
        <strain evidence="1">WHYD16114868_AA</strain>
        <tissue evidence="1">Blood</tissue>
    </source>
</reference>